<evidence type="ECO:0000313" key="9">
    <source>
        <dbReference type="Proteomes" id="UP001153069"/>
    </source>
</evidence>
<keyword evidence="3" id="KW-0223">Dioxygenase</keyword>
<dbReference type="InterPro" id="IPR044862">
    <property type="entry name" value="Pro_4_hyd_alph_FE2OG_OXY"/>
</dbReference>
<dbReference type="OrthoDB" id="420380at2759"/>
<dbReference type="GO" id="GO:0004656">
    <property type="term" value="F:procollagen-proline 4-dioxygenase activity"/>
    <property type="evidence" value="ECO:0007669"/>
    <property type="project" value="TreeGrafter"/>
</dbReference>
<organism evidence="8 9">
    <name type="scientific">Seminavis robusta</name>
    <dbReference type="NCBI Taxonomy" id="568900"/>
    <lineage>
        <taxon>Eukaryota</taxon>
        <taxon>Sar</taxon>
        <taxon>Stramenopiles</taxon>
        <taxon>Ochrophyta</taxon>
        <taxon>Bacillariophyta</taxon>
        <taxon>Bacillariophyceae</taxon>
        <taxon>Bacillariophycidae</taxon>
        <taxon>Naviculales</taxon>
        <taxon>Naviculaceae</taxon>
        <taxon>Seminavis</taxon>
    </lineage>
</organism>
<dbReference type="Gene3D" id="2.60.120.620">
    <property type="entry name" value="q2cbj1_9rhob like domain"/>
    <property type="match status" value="1"/>
</dbReference>
<feature type="chain" id="PRO_5040354664" evidence="6">
    <location>
        <begin position="19"/>
        <end position="494"/>
    </location>
</feature>
<keyword evidence="2" id="KW-0479">Metal-binding</keyword>
<dbReference type="GO" id="GO:0005783">
    <property type="term" value="C:endoplasmic reticulum"/>
    <property type="evidence" value="ECO:0007669"/>
    <property type="project" value="TreeGrafter"/>
</dbReference>
<feature type="domain" description="Fe2OG dioxygenase" evidence="7">
    <location>
        <begin position="379"/>
        <end position="490"/>
    </location>
</feature>
<evidence type="ECO:0000256" key="5">
    <source>
        <dbReference type="ARBA" id="ARBA00023004"/>
    </source>
</evidence>
<reference evidence="8" key="1">
    <citation type="submission" date="2020-06" db="EMBL/GenBank/DDBJ databases">
        <authorList>
            <consortium name="Plant Systems Biology data submission"/>
        </authorList>
    </citation>
    <scope>NUCLEOTIDE SEQUENCE</scope>
    <source>
        <strain evidence="8">D6</strain>
    </source>
</reference>
<evidence type="ECO:0000256" key="1">
    <source>
        <dbReference type="ARBA" id="ARBA00001961"/>
    </source>
</evidence>
<gene>
    <name evidence="8" type="ORF">SEMRO_61_G035060.1</name>
</gene>
<dbReference type="PANTHER" id="PTHR10869:SF226">
    <property type="entry name" value="PROLYL 4-HYDROXYLASE ALPHA SUBUNIT DOMAIN-CONTAINING PROTEIN"/>
    <property type="match status" value="1"/>
</dbReference>
<dbReference type="InterPro" id="IPR045054">
    <property type="entry name" value="P4HA-like"/>
</dbReference>
<evidence type="ECO:0000256" key="3">
    <source>
        <dbReference type="ARBA" id="ARBA00022964"/>
    </source>
</evidence>
<proteinExistence type="predicted"/>
<protein>
    <submittedName>
        <fullName evidence="8">Probable prolyl 4-hydroxylase</fullName>
    </submittedName>
</protein>
<comment type="caution">
    <text evidence="8">The sequence shown here is derived from an EMBL/GenBank/DDBJ whole genome shotgun (WGS) entry which is preliminary data.</text>
</comment>
<dbReference type="InterPro" id="IPR005123">
    <property type="entry name" value="Oxoglu/Fe-dep_dioxygenase_dom"/>
</dbReference>
<dbReference type="AlphaFoldDB" id="A0A9N8H766"/>
<dbReference type="Proteomes" id="UP001153069">
    <property type="component" value="Unassembled WGS sequence"/>
</dbReference>
<feature type="signal peptide" evidence="6">
    <location>
        <begin position="1"/>
        <end position="18"/>
    </location>
</feature>
<dbReference type="GO" id="GO:0005506">
    <property type="term" value="F:iron ion binding"/>
    <property type="evidence" value="ECO:0007669"/>
    <property type="project" value="InterPro"/>
</dbReference>
<comment type="cofactor">
    <cofactor evidence="1">
        <name>L-ascorbate</name>
        <dbReference type="ChEBI" id="CHEBI:38290"/>
    </cofactor>
</comment>
<dbReference type="InterPro" id="IPR006620">
    <property type="entry name" value="Pro_4_hyd_alph"/>
</dbReference>
<evidence type="ECO:0000256" key="4">
    <source>
        <dbReference type="ARBA" id="ARBA00023002"/>
    </source>
</evidence>
<dbReference type="SMART" id="SM00702">
    <property type="entry name" value="P4Hc"/>
    <property type="match status" value="1"/>
</dbReference>
<keyword evidence="6" id="KW-0732">Signal</keyword>
<keyword evidence="9" id="KW-1185">Reference proteome</keyword>
<sequence length="494" mass="56240">MMMKVLALGLSLLCRLAASDLACSVTEEQRDPALKEMTYDIGYGEQTTLVYVEPDMDSMYNGNAPAKHKVVPKFNGLSVKFINMSNKHVRLSWEPRPGGTPNPMNKIAPFEASGTASFPTHSFIMTDPDTDKLLQRFAIQEYPENIYAYDPYIVEGDEKATEKNLNKHLSKKEKEFYRKWRDSLAFNEIYRNFTGRSYLANYLRDPPRHFLWSGEYFGQTHWVETSETHFVMTPPKSALGQLKTSKKRSLKEGETVALEEYRAPGQATMNMTLKVLSVAPRVFEIPNFLSQTEVDHILDLAGGVQLSRSSVGDVGHGYSKAENKKTDTRTSFNAWVQRGKSPIVDAIYRRAADLMRIDEALLRNRDSSERPDWPTKGSLAEHLQLVHYDPGQEYTAHHDFGFSDLSDLQGARFATLLLYLNDEGLVGGETTFPRWVNAETFDKLKVKPEEGKAVLFYSQLPDGNLDDFSQHSAEKPRAGEKWLINLWTWDPKYH</sequence>
<dbReference type="EMBL" id="CAICTM010000060">
    <property type="protein sequence ID" value="CAB9499453.1"/>
    <property type="molecule type" value="Genomic_DNA"/>
</dbReference>
<evidence type="ECO:0000256" key="2">
    <source>
        <dbReference type="ARBA" id="ARBA00022723"/>
    </source>
</evidence>
<dbReference type="GO" id="GO:0031418">
    <property type="term" value="F:L-ascorbic acid binding"/>
    <property type="evidence" value="ECO:0007669"/>
    <property type="project" value="InterPro"/>
</dbReference>
<dbReference type="PROSITE" id="PS51471">
    <property type="entry name" value="FE2OG_OXY"/>
    <property type="match status" value="1"/>
</dbReference>
<name>A0A9N8H766_9STRA</name>
<keyword evidence="5" id="KW-0408">Iron</keyword>
<dbReference type="PANTHER" id="PTHR10869">
    <property type="entry name" value="PROLYL 4-HYDROXYLASE ALPHA SUBUNIT"/>
    <property type="match status" value="1"/>
</dbReference>
<evidence type="ECO:0000259" key="7">
    <source>
        <dbReference type="PROSITE" id="PS51471"/>
    </source>
</evidence>
<dbReference type="Pfam" id="PF13640">
    <property type="entry name" value="2OG-FeII_Oxy_3"/>
    <property type="match status" value="1"/>
</dbReference>
<evidence type="ECO:0000313" key="8">
    <source>
        <dbReference type="EMBL" id="CAB9499453.1"/>
    </source>
</evidence>
<evidence type="ECO:0000256" key="6">
    <source>
        <dbReference type="SAM" id="SignalP"/>
    </source>
</evidence>
<keyword evidence="4" id="KW-0560">Oxidoreductase</keyword>
<accession>A0A9N8H766</accession>